<proteinExistence type="predicted"/>
<reference evidence="2" key="1">
    <citation type="journal article" date="2020" name="Nature">
        <title>Giant virus diversity and host interactions through global metagenomics.</title>
        <authorList>
            <person name="Schulz F."/>
            <person name="Roux S."/>
            <person name="Paez-Espino D."/>
            <person name="Jungbluth S."/>
            <person name="Walsh D.A."/>
            <person name="Denef V.J."/>
            <person name="McMahon K.D."/>
            <person name="Konstantinidis K.T."/>
            <person name="Eloe-Fadrosh E.A."/>
            <person name="Kyrpides N.C."/>
            <person name="Woyke T."/>
        </authorList>
    </citation>
    <scope>NUCLEOTIDE SEQUENCE</scope>
    <source>
        <strain evidence="2">GVMAG-M-3300021964-36</strain>
    </source>
</reference>
<dbReference type="EMBL" id="MN739484">
    <property type="protein sequence ID" value="QHT07678.1"/>
    <property type="molecule type" value="Genomic_DNA"/>
</dbReference>
<name>A0A6C0CT06_9ZZZZ</name>
<accession>A0A6C0CT06</accession>
<keyword evidence="1" id="KW-0472">Membrane</keyword>
<dbReference type="AlphaFoldDB" id="A0A6C0CT06"/>
<organism evidence="2">
    <name type="scientific">viral metagenome</name>
    <dbReference type="NCBI Taxonomy" id="1070528"/>
    <lineage>
        <taxon>unclassified sequences</taxon>
        <taxon>metagenomes</taxon>
        <taxon>organismal metagenomes</taxon>
    </lineage>
</organism>
<protein>
    <submittedName>
        <fullName evidence="2">Uncharacterized protein</fullName>
    </submittedName>
</protein>
<evidence type="ECO:0000313" key="2">
    <source>
        <dbReference type="EMBL" id="QHT07678.1"/>
    </source>
</evidence>
<feature type="transmembrane region" description="Helical" evidence="1">
    <location>
        <begin position="6"/>
        <end position="27"/>
    </location>
</feature>
<sequence>MLSKIVDTSAGSIIVSVIIGLGLASFFRKVCKDGRCVVIKGPDVQEIRDKVYKIDNECYKYTPVMTECKR</sequence>
<evidence type="ECO:0000256" key="1">
    <source>
        <dbReference type="SAM" id="Phobius"/>
    </source>
</evidence>
<keyword evidence="1" id="KW-1133">Transmembrane helix</keyword>
<keyword evidence="1" id="KW-0812">Transmembrane</keyword>